<dbReference type="SUPFAM" id="SSF56235">
    <property type="entry name" value="N-terminal nucleophile aminohydrolases (Ntn hydrolases)"/>
    <property type="match status" value="1"/>
</dbReference>
<evidence type="ECO:0000256" key="7">
    <source>
        <dbReference type="ARBA" id="ARBA00048741"/>
    </source>
</evidence>
<keyword evidence="5 9" id="KW-0067">ATP-binding</keyword>
<dbReference type="SUPFAM" id="SSF52402">
    <property type="entry name" value="Adenine nucleotide alpha hydrolases-like"/>
    <property type="match status" value="1"/>
</dbReference>
<feature type="binding site" evidence="9">
    <location>
        <position position="126"/>
    </location>
    <ligand>
        <name>L-glutamine</name>
        <dbReference type="ChEBI" id="CHEBI:58359"/>
    </ligand>
</feature>
<keyword evidence="6 8" id="KW-0315">Glutamine amidotransferase</keyword>
<dbReference type="GO" id="GO:0006529">
    <property type="term" value="P:asparagine biosynthetic process"/>
    <property type="evidence" value="ECO:0007669"/>
    <property type="project" value="UniProtKB-KW"/>
</dbReference>
<dbReference type="Gene3D" id="3.40.50.620">
    <property type="entry name" value="HUPs"/>
    <property type="match status" value="1"/>
</dbReference>
<dbReference type="eggNOG" id="COG0367">
    <property type="taxonomic scope" value="Bacteria"/>
</dbReference>
<dbReference type="InterPro" id="IPR006426">
    <property type="entry name" value="Asn_synth_AEB"/>
</dbReference>
<dbReference type="PROSITE" id="PS51278">
    <property type="entry name" value="GATASE_TYPE_2"/>
    <property type="match status" value="1"/>
</dbReference>
<dbReference type="KEGG" id="caj:CIG1485E_0053"/>
<dbReference type="RefSeq" id="WP_038452481.1">
    <property type="nucleotide sequence ID" value="NZ_CP009043.1"/>
</dbReference>
<evidence type="ECO:0000313" key="12">
    <source>
        <dbReference type="Proteomes" id="UP000028486"/>
    </source>
</evidence>
<dbReference type="AlphaFoldDB" id="A0A076F905"/>
<dbReference type="CDD" id="cd00712">
    <property type="entry name" value="AsnB"/>
    <property type="match status" value="1"/>
</dbReference>
<dbReference type="OrthoDB" id="9763290at2"/>
<dbReference type="Gene3D" id="3.60.20.10">
    <property type="entry name" value="Glutamine Phosphoribosylpyrophosphate, subunit 1, domain 1"/>
    <property type="match status" value="1"/>
</dbReference>
<dbReference type="Pfam" id="PF00733">
    <property type="entry name" value="Asn_synthase"/>
    <property type="match status" value="1"/>
</dbReference>
<organism evidence="11 12">
    <name type="scientific">Campylobacter iguaniorum</name>
    <dbReference type="NCBI Taxonomy" id="1244531"/>
    <lineage>
        <taxon>Bacteria</taxon>
        <taxon>Pseudomonadati</taxon>
        <taxon>Campylobacterota</taxon>
        <taxon>Epsilonproteobacteria</taxon>
        <taxon>Campylobacterales</taxon>
        <taxon>Campylobacteraceae</taxon>
        <taxon>Campylobacter</taxon>
    </lineage>
</organism>
<dbReference type="NCBIfam" id="TIGR01536">
    <property type="entry name" value="asn_synth_AEB"/>
    <property type="match status" value="1"/>
</dbReference>
<comment type="pathway">
    <text evidence="1">Amino-acid biosynthesis; L-asparagine biosynthesis; L-asparagine from L-aspartate (L-Gln route): step 1/1.</text>
</comment>
<keyword evidence="8" id="KW-0028">Amino-acid biosynthesis</keyword>
<accession>A0A076F905</accession>
<evidence type="ECO:0000313" key="11">
    <source>
        <dbReference type="EMBL" id="AII13932.1"/>
    </source>
</evidence>
<protein>
    <recommendedName>
        <fullName evidence="3">asparagine synthase (glutamine-hydrolyzing)</fullName>
        <ecNumber evidence="3">6.3.5.4</ecNumber>
    </recommendedName>
</protein>
<dbReference type="InterPro" id="IPR051786">
    <property type="entry name" value="ASN_synthetase/amidase"/>
</dbReference>
<dbReference type="InterPro" id="IPR033738">
    <property type="entry name" value="AsnB_N"/>
</dbReference>
<comment type="catalytic activity">
    <reaction evidence="7">
        <text>L-aspartate + L-glutamine + ATP + H2O = L-asparagine + L-glutamate + AMP + diphosphate + H(+)</text>
        <dbReference type="Rhea" id="RHEA:12228"/>
        <dbReference type="ChEBI" id="CHEBI:15377"/>
        <dbReference type="ChEBI" id="CHEBI:15378"/>
        <dbReference type="ChEBI" id="CHEBI:29985"/>
        <dbReference type="ChEBI" id="CHEBI:29991"/>
        <dbReference type="ChEBI" id="CHEBI:30616"/>
        <dbReference type="ChEBI" id="CHEBI:33019"/>
        <dbReference type="ChEBI" id="CHEBI:58048"/>
        <dbReference type="ChEBI" id="CHEBI:58359"/>
        <dbReference type="ChEBI" id="CHEBI:456215"/>
        <dbReference type="EC" id="6.3.5.4"/>
    </reaction>
</comment>
<proteinExistence type="inferred from homology"/>
<keyword evidence="4 9" id="KW-0547">Nucleotide-binding</keyword>
<feature type="domain" description="Glutamine amidotransferase type-2" evidence="10">
    <location>
        <begin position="2"/>
        <end position="239"/>
    </location>
</feature>
<evidence type="ECO:0000256" key="1">
    <source>
        <dbReference type="ARBA" id="ARBA00005187"/>
    </source>
</evidence>
<evidence type="ECO:0000256" key="8">
    <source>
        <dbReference type="PIRSR" id="PIRSR001589-1"/>
    </source>
</evidence>
<evidence type="ECO:0000256" key="4">
    <source>
        <dbReference type="ARBA" id="ARBA00022741"/>
    </source>
</evidence>
<gene>
    <name evidence="11" type="ORF">CIG1485E_0053</name>
</gene>
<feature type="active site" description="For GATase activity" evidence="8">
    <location>
        <position position="2"/>
    </location>
</feature>
<keyword evidence="12" id="KW-1185">Reference proteome</keyword>
<dbReference type="InterPro" id="IPR014729">
    <property type="entry name" value="Rossmann-like_a/b/a_fold"/>
</dbReference>
<comment type="similarity">
    <text evidence="2">Belongs to the asparagine synthetase family.</text>
</comment>
<dbReference type="InterPro" id="IPR001962">
    <property type="entry name" value="Asn_synthase"/>
</dbReference>
<reference evidence="12" key="1">
    <citation type="journal article" date="2014" name="Genome Announc.">
        <title>Complete Genome Sequence of Campylobacter iguaniorum Strain 1485ET, Isolated from a Bearded Dragon (Pogona vitticeps).</title>
        <authorList>
            <person name="Gilbert M.J."/>
            <person name="Miller W.G."/>
            <person name="Yee E."/>
            <person name="Kik M."/>
            <person name="Wagenaar J.A."/>
            <person name="Duim B."/>
        </authorList>
    </citation>
    <scope>NUCLEOTIDE SEQUENCE [LARGE SCALE GENOMIC DNA]</scope>
    <source>
        <strain evidence="12">1485E</strain>
    </source>
</reference>
<dbReference type="CDD" id="cd01991">
    <property type="entry name" value="Asn_synthase_B_C"/>
    <property type="match status" value="1"/>
</dbReference>
<dbReference type="GO" id="GO:0004066">
    <property type="term" value="F:asparagine synthase (glutamine-hydrolyzing) activity"/>
    <property type="evidence" value="ECO:0007669"/>
    <property type="project" value="UniProtKB-EC"/>
</dbReference>
<dbReference type="Pfam" id="PF13537">
    <property type="entry name" value="GATase_7"/>
    <property type="match status" value="1"/>
</dbReference>
<evidence type="ECO:0000256" key="6">
    <source>
        <dbReference type="ARBA" id="ARBA00022962"/>
    </source>
</evidence>
<name>A0A076F905_9BACT</name>
<dbReference type="EMBL" id="CP009043">
    <property type="protein sequence ID" value="AII13932.1"/>
    <property type="molecule type" value="Genomic_DNA"/>
</dbReference>
<dbReference type="InterPro" id="IPR029055">
    <property type="entry name" value="Ntn_hydrolases_N"/>
</dbReference>
<evidence type="ECO:0000259" key="10">
    <source>
        <dbReference type="PROSITE" id="PS51278"/>
    </source>
</evidence>
<feature type="binding site" evidence="9">
    <location>
        <position position="280"/>
    </location>
    <ligand>
        <name>ATP</name>
        <dbReference type="ChEBI" id="CHEBI:30616"/>
    </ligand>
</feature>
<evidence type="ECO:0000256" key="2">
    <source>
        <dbReference type="ARBA" id="ARBA00005752"/>
    </source>
</evidence>
<dbReference type="EC" id="6.3.5.4" evidence="3"/>
<evidence type="ECO:0000256" key="5">
    <source>
        <dbReference type="ARBA" id="ARBA00022840"/>
    </source>
</evidence>
<dbReference type="HOGENOM" id="CLU_014658_3_3_7"/>
<keyword evidence="8" id="KW-0061">Asparagine biosynthesis</keyword>
<feature type="binding site" evidence="9">
    <location>
        <position position="309"/>
    </location>
    <ligand>
        <name>ATP</name>
        <dbReference type="ChEBI" id="CHEBI:30616"/>
    </ligand>
</feature>
<dbReference type="PIRSF" id="PIRSF001589">
    <property type="entry name" value="Asn_synthetase_glu-h"/>
    <property type="match status" value="1"/>
</dbReference>
<evidence type="ECO:0000256" key="9">
    <source>
        <dbReference type="PIRSR" id="PIRSR001589-2"/>
    </source>
</evidence>
<dbReference type="GO" id="GO:0005524">
    <property type="term" value="F:ATP binding"/>
    <property type="evidence" value="ECO:0007669"/>
    <property type="project" value="UniProtKB-KW"/>
</dbReference>
<dbReference type="PANTHER" id="PTHR43284:SF1">
    <property type="entry name" value="ASPARAGINE SYNTHETASE"/>
    <property type="match status" value="1"/>
</dbReference>
<dbReference type="InterPro" id="IPR017932">
    <property type="entry name" value="GATase_2_dom"/>
</dbReference>
<dbReference type="Proteomes" id="UP000028486">
    <property type="component" value="Chromosome"/>
</dbReference>
<dbReference type="PANTHER" id="PTHR43284">
    <property type="entry name" value="ASPARAGINE SYNTHETASE (GLUTAMINE-HYDROLYZING)"/>
    <property type="match status" value="1"/>
</dbReference>
<evidence type="ECO:0000256" key="3">
    <source>
        <dbReference type="ARBA" id="ARBA00012737"/>
    </source>
</evidence>
<sequence>MCGISGFFSYQNTCKTKKYYQAHKKIAHRGPDDEGFIFRNENNTFEFLSGDDTIEELKGYAHIVSKNSSSLLLGHRRLSIIDLTPLGHQPFVFENLYLVYNGEIFNYIELRDELIALGYDFNTNSDTEVFLKAYHCWGVESFNKFNGMWAAAIYDRDEDNIVLTRDRFGIKPLYYSIINNNLIFGSEIKFISSFFDKLESNQQMIYEYLRFNHIDHTKQTLFKDIYELEPSTFMIYSKENIKIKKYFELFDVESSKDIIERYLKESIKLRMRSDVEVGSLLSGGIDSSAILGIINKEKYISKFQTFSAVFYEEQFSEKMYIDEFVAENLDLKKHFIYPNIANFNEIIDELIYIQEEPFRSLAVFSQYEIYKYIKENTNVVVLLNGQGADEIFTGYTKFYYIYFLELLRTCKFKLFLNEIFSFKKNRSLSFMNILMQLIKTLISIFMPRKDKYKIFNGNFMPTKPFNKFRDLLKNNLYQNLTFSALREYLKYEDKNSMRFSLESRLPFLDYRLVLSIFSLSNQDKIRDGISKFTLRQILKNKIPQKTLDRKDKMGFVSPQEIWQRTILKDDLDLAFGDIKQNGLFGFINTKKLIDMYNSYQEGKDQDWAFIWRVYCLYKWKKVWNVI</sequence>